<dbReference type="PANTHER" id="PTHR31326">
    <property type="entry name" value="PROTEIN CLT2, CHLOROPLASTIC"/>
    <property type="match status" value="1"/>
</dbReference>
<dbReference type="Pfam" id="PF08627">
    <property type="entry name" value="CRT-like"/>
    <property type="match status" value="1"/>
</dbReference>
<gene>
    <name evidence="10" type="ORF">JKP88DRAFT_301755</name>
</gene>
<feature type="chain" id="PRO_5032707256" evidence="9">
    <location>
        <begin position="18"/>
        <end position="376"/>
    </location>
</feature>
<keyword evidence="5 8" id="KW-1133">Transmembrane helix</keyword>
<evidence type="ECO:0000313" key="10">
    <source>
        <dbReference type="EMBL" id="KAG5189440.1"/>
    </source>
</evidence>
<dbReference type="AlphaFoldDB" id="A0A835ZDN7"/>
<comment type="caution">
    <text evidence="10">The sequence shown here is derived from an EMBL/GenBank/DDBJ whole genome shotgun (WGS) entry which is preliminary data.</text>
</comment>
<evidence type="ECO:0000256" key="6">
    <source>
        <dbReference type="ARBA" id="ARBA00023136"/>
    </source>
</evidence>
<feature type="transmembrane region" description="Helical" evidence="8">
    <location>
        <begin position="119"/>
        <end position="137"/>
    </location>
</feature>
<keyword evidence="3" id="KW-0813">Transport</keyword>
<reference evidence="10" key="1">
    <citation type="submission" date="2021-02" db="EMBL/GenBank/DDBJ databases">
        <title>First Annotated Genome of the Yellow-green Alga Tribonema minus.</title>
        <authorList>
            <person name="Mahan K.M."/>
        </authorList>
    </citation>
    <scope>NUCLEOTIDE SEQUENCE</scope>
    <source>
        <strain evidence="10">UTEX B ZZ1240</strain>
    </source>
</reference>
<evidence type="ECO:0000256" key="7">
    <source>
        <dbReference type="SAM" id="MobiDB-lite"/>
    </source>
</evidence>
<evidence type="ECO:0000313" key="11">
    <source>
        <dbReference type="Proteomes" id="UP000664859"/>
    </source>
</evidence>
<organism evidence="10 11">
    <name type="scientific">Tribonema minus</name>
    <dbReference type="NCBI Taxonomy" id="303371"/>
    <lineage>
        <taxon>Eukaryota</taxon>
        <taxon>Sar</taxon>
        <taxon>Stramenopiles</taxon>
        <taxon>Ochrophyta</taxon>
        <taxon>PX clade</taxon>
        <taxon>Xanthophyceae</taxon>
        <taxon>Tribonematales</taxon>
        <taxon>Tribonemataceae</taxon>
        <taxon>Tribonema</taxon>
    </lineage>
</organism>
<dbReference type="InterPro" id="IPR013936">
    <property type="entry name" value="CRT-like"/>
</dbReference>
<feature type="transmembrane region" description="Helical" evidence="8">
    <location>
        <begin position="58"/>
        <end position="76"/>
    </location>
</feature>
<keyword evidence="4 8" id="KW-0812">Transmembrane</keyword>
<feature type="signal peptide" evidence="9">
    <location>
        <begin position="1"/>
        <end position="17"/>
    </location>
</feature>
<evidence type="ECO:0000256" key="1">
    <source>
        <dbReference type="ARBA" id="ARBA00004141"/>
    </source>
</evidence>
<proteinExistence type="inferred from homology"/>
<evidence type="ECO:0000256" key="4">
    <source>
        <dbReference type="ARBA" id="ARBA00022692"/>
    </source>
</evidence>
<dbReference type="GO" id="GO:0016020">
    <property type="term" value="C:membrane"/>
    <property type="evidence" value="ECO:0007669"/>
    <property type="project" value="UniProtKB-SubCell"/>
</dbReference>
<evidence type="ECO:0000256" key="2">
    <source>
        <dbReference type="ARBA" id="ARBA00006690"/>
    </source>
</evidence>
<evidence type="ECO:0000256" key="9">
    <source>
        <dbReference type="SAM" id="SignalP"/>
    </source>
</evidence>
<dbReference type="EMBL" id="JAFCMP010000050">
    <property type="protein sequence ID" value="KAG5189440.1"/>
    <property type="molecule type" value="Genomic_DNA"/>
</dbReference>
<name>A0A835ZDN7_9STRA</name>
<feature type="transmembrane region" description="Helical" evidence="8">
    <location>
        <begin position="88"/>
        <end position="107"/>
    </location>
</feature>
<protein>
    <submittedName>
        <fullName evidence="10">Uncharacterized protein</fullName>
    </submittedName>
</protein>
<feature type="compositionally biased region" description="Low complexity" evidence="7">
    <location>
        <begin position="360"/>
        <end position="376"/>
    </location>
</feature>
<keyword evidence="11" id="KW-1185">Reference proteome</keyword>
<feature type="region of interest" description="Disordered" evidence="7">
    <location>
        <begin position="352"/>
        <end position="376"/>
    </location>
</feature>
<accession>A0A835ZDN7</accession>
<feature type="transmembrane region" description="Helical" evidence="8">
    <location>
        <begin position="286"/>
        <end position="308"/>
    </location>
</feature>
<dbReference type="PANTHER" id="PTHR31326:SF1">
    <property type="entry name" value="PROTEIN CLT2, CHLOROPLASTIC"/>
    <property type="match status" value="1"/>
</dbReference>
<keyword evidence="9" id="KW-0732">Signal</keyword>
<feature type="transmembrane region" description="Helical" evidence="8">
    <location>
        <begin position="210"/>
        <end position="230"/>
    </location>
</feature>
<feature type="transmembrane region" description="Helical" evidence="8">
    <location>
        <begin position="320"/>
        <end position="342"/>
    </location>
</feature>
<comment type="subcellular location">
    <subcellularLocation>
        <location evidence="1">Membrane</location>
        <topology evidence="1">Multi-pass membrane protein</topology>
    </subcellularLocation>
</comment>
<feature type="transmembrane region" description="Helical" evidence="8">
    <location>
        <begin position="183"/>
        <end position="203"/>
    </location>
</feature>
<keyword evidence="6 8" id="KW-0472">Membrane</keyword>
<feature type="transmembrane region" description="Helical" evidence="8">
    <location>
        <begin position="158"/>
        <end position="177"/>
    </location>
</feature>
<comment type="similarity">
    <text evidence="2">Belongs to the CRT-like transporter family.</text>
</comment>
<evidence type="ECO:0000256" key="5">
    <source>
        <dbReference type="ARBA" id="ARBA00022989"/>
    </source>
</evidence>
<sequence length="376" mass="40073">MQVTLVLYLVVTAAVVARRASTGKLPQETQGGLPNGALFRIAVLDALQMTMMFEAATALPPALTVILLQAAIPATLVLSCRRYAKPQWIGALLVTAAALLAMLPSTLATLSPGRSPQAFAQWLCALVYLLSAVPAALSQHLKERLVAAHAQPVDPQQMNLTLAFFQLLVLLVSYPFVYHLQQMNLTLAFCQLLVVLVSYPFIYHLQQMNLTLALFQLLMLLASYPFVYHLQAPPPVSAAHAADTAHCRGGAALLLTAPFVAASVAMGLCVEQLVLRSGESRTGLRAVYRSLTVGVAAAMFALGLYGALLWPHALETSTAAAWRDAVLMGASAAVLVAGLVVYRASDEPDDALVTQHRSPAQAQGCEQPQQQTAAEA</sequence>
<dbReference type="OrthoDB" id="416555at2759"/>
<feature type="transmembrane region" description="Helical" evidence="8">
    <location>
        <begin position="250"/>
        <end position="274"/>
    </location>
</feature>
<dbReference type="Proteomes" id="UP000664859">
    <property type="component" value="Unassembled WGS sequence"/>
</dbReference>
<evidence type="ECO:0000256" key="8">
    <source>
        <dbReference type="SAM" id="Phobius"/>
    </source>
</evidence>
<evidence type="ECO:0000256" key="3">
    <source>
        <dbReference type="ARBA" id="ARBA00022448"/>
    </source>
</evidence>